<keyword evidence="6 7" id="KW-0961">Cell wall biogenesis/degradation</keyword>
<dbReference type="PANTHER" id="PTHR30518">
    <property type="entry name" value="ENDOLYTIC MUREIN TRANSGLYCOSYLASE"/>
    <property type="match status" value="1"/>
</dbReference>
<dbReference type="Gene3D" id="3.30.1490.480">
    <property type="entry name" value="Endolytic murein transglycosylase"/>
    <property type="match status" value="1"/>
</dbReference>
<comment type="subcellular location">
    <subcellularLocation>
        <location evidence="7">Cell membrane</location>
        <topology evidence="7">Single-pass membrane protein</topology>
    </subcellularLocation>
</comment>
<dbReference type="GO" id="GO:0008932">
    <property type="term" value="F:lytic endotransglycosylase activity"/>
    <property type="evidence" value="ECO:0007669"/>
    <property type="project" value="UniProtKB-UniRule"/>
</dbReference>
<keyword evidence="1 7" id="KW-1003">Cell membrane</keyword>
<dbReference type="InterPro" id="IPR003770">
    <property type="entry name" value="MLTG-like"/>
</dbReference>
<dbReference type="NCBIfam" id="TIGR00247">
    <property type="entry name" value="endolytic transglycosylase MltG"/>
    <property type="match status" value="1"/>
</dbReference>
<comment type="similarity">
    <text evidence="7">Belongs to the transglycosylase MltG family.</text>
</comment>
<sequence length="383" mass="41691">MSDLFPGTSTLEAQQPPAANSRTEERRRRRAKQRKRQRRRNALLAIFLILVIVAAVAYVLRPQIMAMVDDFRPDTVADYAGPGTTPVDVTIEPGSTGYDMAAVLEGADVVASQQAFVDAFEANPSAGQIQAGTFTMLTQMDAQSAVARLVANDSRAETKLTIPEGYTVDQVVERAASVTGHSVEEYEAAMEDTEARGLPAEAGGDYEGWMFPTTYLLPPDSTPATVISQMVTQTTLELDSRNVPEEDREEVLNKASLVEREAKAVEDRPKMARAIENRLDVGQRLEIDAAVAYGLGISGTELTREDTDDPSNEYNLYEHAGLPPTPIANPGGASIDAVLEPADGAWVFWTAVNLDTGETKFAETFEEHQQNVAELREWQAANG</sequence>
<dbReference type="Pfam" id="PF02618">
    <property type="entry name" value="YceG"/>
    <property type="match status" value="1"/>
</dbReference>
<evidence type="ECO:0000256" key="6">
    <source>
        <dbReference type="ARBA" id="ARBA00023316"/>
    </source>
</evidence>
<evidence type="ECO:0000256" key="1">
    <source>
        <dbReference type="ARBA" id="ARBA00022475"/>
    </source>
</evidence>
<keyword evidence="2 7" id="KW-0812">Transmembrane</keyword>
<evidence type="ECO:0000256" key="7">
    <source>
        <dbReference type="HAMAP-Rule" id="MF_02065"/>
    </source>
</evidence>
<dbReference type="Proteomes" id="UP000185663">
    <property type="component" value="Chromosome I"/>
</dbReference>
<protein>
    <recommendedName>
        <fullName evidence="7">Endolytic murein transglycosylase</fullName>
        <ecNumber evidence="7">4.2.2.29</ecNumber>
    </recommendedName>
    <alternativeName>
        <fullName evidence="7">Peptidoglycan lytic transglycosylase</fullName>
    </alternativeName>
    <alternativeName>
        <fullName evidence="7">Peptidoglycan polymerization terminase</fullName>
    </alternativeName>
</protein>
<dbReference type="GO" id="GO:0009252">
    <property type="term" value="P:peptidoglycan biosynthetic process"/>
    <property type="evidence" value="ECO:0007669"/>
    <property type="project" value="UniProtKB-UniRule"/>
</dbReference>
<dbReference type="GO" id="GO:0005886">
    <property type="term" value="C:plasma membrane"/>
    <property type="evidence" value="ECO:0007669"/>
    <property type="project" value="UniProtKB-SubCell"/>
</dbReference>
<dbReference type="EMBL" id="LT629776">
    <property type="protein sequence ID" value="SDS49420.1"/>
    <property type="molecule type" value="Genomic_DNA"/>
</dbReference>
<feature type="compositionally biased region" description="Polar residues" evidence="8">
    <location>
        <begin position="7"/>
        <end position="21"/>
    </location>
</feature>
<accession>A0A1H1SN43</accession>
<feature type="region of interest" description="Disordered" evidence="8">
    <location>
        <begin position="1"/>
        <end position="36"/>
    </location>
</feature>
<proteinExistence type="inferred from homology"/>
<evidence type="ECO:0000256" key="5">
    <source>
        <dbReference type="ARBA" id="ARBA00023239"/>
    </source>
</evidence>
<comment type="function">
    <text evidence="7">Functions as a peptidoglycan terminase that cleaves nascent peptidoglycan strands endolytically to terminate their elongation.</text>
</comment>
<dbReference type="RefSeq" id="WP_029253463.1">
    <property type="nucleotide sequence ID" value="NZ_LT629776.1"/>
</dbReference>
<keyword evidence="10" id="KW-1185">Reference proteome</keyword>
<keyword evidence="4 7" id="KW-0472">Membrane</keyword>
<evidence type="ECO:0000256" key="2">
    <source>
        <dbReference type="ARBA" id="ARBA00022692"/>
    </source>
</evidence>
<dbReference type="PANTHER" id="PTHR30518:SF2">
    <property type="entry name" value="ENDOLYTIC MUREIN TRANSGLYCOSYLASE"/>
    <property type="match status" value="1"/>
</dbReference>
<comment type="catalytic activity">
    <reaction evidence="7">
        <text>a peptidoglycan chain = a peptidoglycan chain with N-acetyl-1,6-anhydromuramyl-[peptide] at the reducing end + a peptidoglycan chain with N-acetylglucosamine at the non-reducing end.</text>
        <dbReference type="EC" id="4.2.2.29"/>
    </reaction>
</comment>
<evidence type="ECO:0000313" key="9">
    <source>
        <dbReference type="EMBL" id="SDS49420.1"/>
    </source>
</evidence>
<dbReference type="EC" id="4.2.2.29" evidence="7"/>
<evidence type="ECO:0000256" key="4">
    <source>
        <dbReference type="ARBA" id="ARBA00023136"/>
    </source>
</evidence>
<reference evidence="9 10" key="1">
    <citation type="submission" date="2016-10" db="EMBL/GenBank/DDBJ databases">
        <authorList>
            <person name="de Groot N.N."/>
        </authorList>
    </citation>
    <scope>NUCLEOTIDE SEQUENCE [LARGE SCALE GENOMIC DNA]</scope>
    <source>
        <strain evidence="9 10">DSM 22126</strain>
    </source>
</reference>
<keyword evidence="3 7" id="KW-1133">Transmembrane helix</keyword>
<evidence type="ECO:0000256" key="8">
    <source>
        <dbReference type="SAM" id="MobiDB-lite"/>
    </source>
</evidence>
<dbReference type="STRING" id="545619.SAMN04489860_1677"/>
<dbReference type="HAMAP" id="MF_02065">
    <property type="entry name" value="MltG"/>
    <property type="match status" value="1"/>
</dbReference>
<dbReference type="eggNOG" id="COG1559">
    <property type="taxonomic scope" value="Bacteria"/>
</dbReference>
<dbReference type="AlphaFoldDB" id="A0A1H1SN43"/>
<gene>
    <name evidence="7" type="primary">mltG</name>
    <name evidence="9" type="ORF">SAMN04489860_1677</name>
</gene>
<feature type="site" description="Important for catalytic activity" evidence="7">
    <location>
        <position position="261"/>
    </location>
</feature>
<name>A0A1H1SN43_9CELL</name>
<keyword evidence="5 7" id="KW-0456">Lyase</keyword>
<feature type="transmembrane region" description="Helical" evidence="7">
    <location>
        <begin position="42"/>
        <end position="60"/>
    </location>
</feature>
<evidence type="ECO:0000256" key="3">
    <source>
        <dbReference type="ARBA" id="ARBA00022989"/>
    </source>
</evidence>
<dbReference type="GO" id="GO:0071555">
    <property type="term" value="P:cell wall organization"/>
    <property type="evidence" value="ECO:0007669"/>
    <property type="project" value="UniProtKB-KW"/>
</dbReference>
<evidence type="ECO:0000313" key="10">
    <source>
        <dbReference type="Proteomes" id="UP000185663"/>
    </source>
</evidence>
<feature type="compositionally biased region" description="Basic residues" evidence="8">
    <location>
        <begin position="27"/>
        <end position="36"/>
    </location>
</feature>
<organism evidence="9 10">
    <name type="scientific">Paraoerskovia marina</name>
    <dbReference type="NCBI Taxonomy" id="545619"/>
    <lineage>
        <taxon>Bacteria</taxon>
        <taxon>Bacillati</taxon>
        <taxon>Actinomycetota</taxon>
        <taxon>Actinomycetes</taxon>
        <taxon>Micrococcales</taxon>
        <taxon>Cellulomonadaceae</taxon>
        <taxon>Paraoerskovia</taxon>
    </lineage>
</organism>